<dbReference type="PANTHER" id="PTHR43239:SF1">
    <property type="entry name" value="UPF0734 PROTEIN DDB_G0273871_DDB_G0273177"/>
    <property type="match status" value="1"/>
</dbReference>
<dbReference type="EMBL" id="JBHUPB010000010">
    <property type="protein sequence ID" value="MFD2968736.1"/>
    <property type="molecule type" value="Genomic_DNA"/>
</dbReference>
<dbReference type="PANTHER" id="PTHR43239">
    <property type="entry name" value="UPF0734 PROTEIN DDB_G0273871/DDB_G0273177"/>
    <property type="match status" value="1"/>
</dbReference>
<dbReference type="InterPro" id="IPR052996">
    <property type="entry name" value="Carb_Metab_Mutarotase"/>
</dbReference>
<keyword evidence="2" id="KW-1185">Reference proteome</keyword>
<dbReference type="InterPro" id="IPR011008">
    <property type="entry name" value="Dimeric_a/b-barrel"/>
</dbReference>
<organism evidence="1 2">
    <name type="scientific">Sphingobacterium bambusae</name>
    <dbReference type="NCBI Taxonomy" id="662858"/>
    <lineage>
        <taxon>Bacteria</taxon>
        <taxon>Pseudomonadati</taxon>
        <taxon>Bacteroidota</taxon>
        <taxon>Sphingobacteriia</taxon>
        <taxon>Sphingobacteriales</taxon>
        <taxon>Sphingobacteriaceae</taxon>
        <taxon>Sphingobacterium</taxon>
    </lineage>
</organism>
<dbReference type="Pfam" id="PF05336">
    <property type="entry name" value="rhaM"/>
    <property type="match status" value="1"/>
</dbReference>
<comment type="caution">
    <text evidence="1">The sequence shown here is derived from an EMBL/GenBank/DDBJ whole genome shotgun (WGS) entry which is preliminary data.</text>
</comment>
<proteinExistence type="predicted"/>
<dbReference type="Gene3D" id="3.30.70.100">
    <property type="match status" value="1"/>
</dbReference>
<evidence type="ECO:0000313" key="2">
    <source>
        <dbReference type="Proteomes" id="UP001597525"/>
    </source>
</evidence>
<gene>
    <name evidence="1" type="ORF">ACFS7Y_15150</name>
</gene>
<name>A0ABW6BH25_9SPHI</name>
<accession>A0ABW6BH25</accession>
<evidence type="ECO:0000313" key="1">
    <source>
        <dbReference type="EMBL" id="MFD2968736.1"/>
    </source>
</evidence>
<dbReference type="Proteomes" id="UP001597525">
    <property type="component" value="Unassembled WGS sequence"/>
</dbReference>
<protein>
    <submittedName>
        <fullName evidence="1">L-rhamnose mutarotase</fullName>
    </submittedName>
</protein>
<dbReference type="RefSeq" id="WP_320184995.1">
    <property type="nucleotide sequence ID" value="NZ_CP138332.1"/>
</dbReference>
<dbReference type="SUPFAM" id="SSF54909">
    <property type="entry name" value="Dimeric alpha+beta barrel"/>
    <property type="match status" value="1"/>
</dbReference>
<dbReference type="InterPro" id="IPR008000">
    <property type="entry name" value="Rham/fucose_mutarotase"/>
</dbReference>
<sequence length="132" mass="15766">MEIKDKYGAVQKNYAQPIKRYCQTLDLIDDAELIAKYLAAHSEEVHWQEIREGIKQVGILEMEIYLLENKLFMIVETGVDFQWEDAFEILATLPRQQEWECWMSSFQQTENGTTDKKWRLMDRIFHLYPLTS</sequence>
<reference evidence="2" key="1">
    <citation type="journal article" date="2019" name="Int. J. Syst. Evol. Microbiol.">
        <title>The Global Catalogue of Microorganisms (GCM) 10K type strain sequencing project: providing services to taxonomists for standard genome sequencing and annotation.</title>
        <authorList>
            <consortium name="The Broad Institute Genomics Platform"/>
            <consortium name="The Broad Institute Genome Sequencing Center for Infectious Disease"/>
            <person name="Wu L."/>
            <person name="Ma J."/>
        </authorList>
    </citation>
    <scope>NUCLEOTIDE SEQUENCE [LARGE SCALE GENOMIC DNA]</scope>
    <source>
        <strain evidence="2">KCTC 22814</strain>
    </source>
</reference>